<organism evidence="2 3">
    <name type="scientific">Phycicoccus sonneratiae</name>
    <dbReference type="NCBI Taxonomy" id="2807628"/>
    <lineage>
        <taxon>Bacteria</taxon>
        <taxon>Bacillati</taxon>
        <taxon>Actinomycetota</taxon>
        <taxon>Actinomycetes</taxon>
        <taxon>Micrococcales</taxon>
        <taxon>Intrasporangiaceae</taxon>
        <taxon>Phycicoccus</taxon>
    </lineage>
</organism>
<dbReference type="EMBL" id="JAFDVD010000017">
    <property type="protein sequence ID" value="MBM6401907.1"/>
    <property type="molecule type" value="Genomic_DNA"/>
</dbReference>
<reference evidence="2" key="1">
    <citation type="submission" date="2021-02" db="EMBL/GenBank/DDBJ databases">
        <title>Phycicoccus sp. MQZ13P-5T, whole genome shotgun sequence.</title>
        <authorList>
            <person name="Tuo L."/>
        </authorList>
    </citation>
    <scope>NUCLEOTIDE SEQUENCE</scope>
    <source>
        <strain evidence="2">MQZ13P-5</strain>
    </source>
</reference>
<dbReference type="PROSITE" id="PS51318">
    <property type="entry name" value="TAT"/>
    <property type="match status" value="1"/>
</dbReference>
<proteinExistence type="predicted"/>
<dbReference type="Gene3D" id="3.90.1720.10">
    <property type="entry name" value="endopeptidase domain like (from Nostoc punctiforme)"/>
    <property type="match status" value="1"/>
</dbReference>
<name>A0ABS2CPU1_9MICO</name>
<feature type="signal peptide" evidence="1">
    <location>
        <begin position="1"/>
        <end position="30"/>
    </location>
</feature>
<keyword evidence="1" id="KW-0732">Signal</keyword>
<dbReference type="InterPro" id="IPR006311">
    <property type="entry name" value="TAT_signal"/>
</dbReference>
<accession>A0ABS2CPU1</accession>
<sequence length="174" mass="18606">MSTLVSRRTALSSTLLATGGAILLAPAAEAAPGDPIKRSDVMDRARNWVNRNVQYDQKATAGGPDGVYRWRTDCSGFVSMALKLGPTGIGCPNTTSLAGSTHSTGIAKADLKAGDYLVRSGVHCVLFQMWGNAAKTTLWVFELGSPSTDMNHRKANLSEFSSYTARRARNIRNG</sequence>
<dbReference type="Proteomes" id="UP001430172">
    <property type="component" value="Unassembled WGS sequence"/>
</dbReference>
<dbReference type="InterPro" id="IPR038765">
    <property type="entry name" value="Papain-like_cys_pep_sf"/>
</dbReference>
<keyword evidence="3" id="KW-1185">Reference proteome</keyword>
<feature type="chain" id="PRO_5047250598" description="NlpC/P60 family protein" evidence="1">
    <location>
        <begin position="31"/>
        <end position="174"/>
    </location>
</feature>
<gene>
    <name evidence="2" type="ORF">JQN70_16030</name>
</gene>
<comment type="caution">
    <text evidence="2">The sequence shown here is derived from an EMBL/GenBank/DDBJ whole genome shotgun (WGS) entry which is preliminary data.</text>
</comment>
<dbReference type="SUPFAM" id="SSF54001">
    <property type="entry name" value="Cysteine proteinases"/>
    <property type="match status" value="1"/>
</dbReference>
<evidence type="ECO:0008006" key="4">
    <source>
        <dbReference type="Google" id="ProtNLM"/>
    </source>
</evidence>
<evidence type="ECO:0000256" key="1">
    <source>
        <dbReference type="SAM" id="SignalP"/>
    </source>
</evidence>
<evidence type="ECO:0000313" key="2">
    <source>
        <dbReference type="EMBL" id="MBM6401907.1"/>
    </source>
</evidence>
<protein>
    <recommendedName>
        <fullName evidence="4">NlpC/P60 family protein</fullName>
    </recommendedName>
</protein>
<dbReference type="RefSeq" id="WP_204132363.1">
    <property type="nucleotide sequence ID" value="NZ_JAFDVD010000017.1"/>
</dbReference>
<evidence type="ECO:0000313" key="3">
    <source>
        <dbReference type="Proteomes" id="UP001430172"/>
    </source>
</evidence>